<dbReference type="Pfam" id="PF02631">
    <property type="entry name" value="RecX_HTH2"/>
    <property type="match status" value="1"/>
</dbReference>
<evidence type="ECO:0000313" key="9">
    <source>
        <dbReference type="EMBL" id="MCX2982123.1"/>
    </source>
</evidence>
<dbReference type="InterPro" id="IPR003783">
    <property type="entry name" value="Regulatory_RecX"/>
</dbReference>
<comment type="function">
    <text evidence="5">Modulates RecA activity.</text>
</comment>
<evidence type="ECO:0000256" key="1">
    <source>
        <dbReference type="ARBA" id="ARBA00004496"/>
    </source>
</evidence>
<dbReference type="InterPro" id="IPR053924">
    <property type="entry name" value="RecX_HTH_2nd"/>
</dbReference>
<feature type="domain" description="RecX third three-helical" evidence="8">
    <location>
        <begin position="142"/>
        <end position="179"/>
    </location>
</feature>
<comment type="subcellular location">
    <subcellularLocation>
        <location evidence="1 5">Cytoplasm</location>
    </subcellularLocation>
</comment>
<dbReference type="EMBL" id="SHNN01000003">
    <property type="protein sequence ID" value="MCX2982123.1"/>
    <property type="molecule type" value="Genomic_DNA"/>
</dbReference>
<gene>
    <name evidence="5" type="primary">recX</name>
    <name evidence="9" type="ORF">EYC98_14775</name>
</gene>
<evidence type="ECO:0000313" key="10">
    <source>
        <dbReference type="Proteomes" id="UP001143362"/>
    </source>
</evidence>
<organism evidence="9 10">
    <name type="scientific">Candidatus Litorirhabdus singularis</name>
    <dbReference type="NCBI Taxonomy" id="2518993"/>
    <lineage>
        <taxon>Bacteria</taxon>
        <taxon>Pseudomonadati</taxon>
        <taxon>Pseudomonadota</taxon>
        <taxon>Gammaproteobacteria</taxon>
        <taxon>Cellvibrionales</taxon>
        <taxon>Halieaceae</taxon>
        <taxon>Candidatus Litorirhabdus</taxon>
    </lineage>
</organism>
<dbReference type="Pfam" id="PF21981">
    <property type="entry name" value="RecX_HTH3"/>
    <property type="match status" value="1"/>
</dbReference>
<dbReference type="PANTHER" id="PTHR33602:SF1">
    <property type="entry name" value="REGULATORY PROTEIN RECX FAMILY PROTEIN"/>
    <property type="match status" value="1"/>
</dbReference>
<dbReference type="PANTHER" id="PTHR33602">
    <property type="entry name" value="REGULATORY PROTEIN RECX FAMILY PROTEIN"/>
    <property type="match status" value="1"/>
</dbReference>
<evidence type="ECO:0000256" key="2">
    <source>
        <dbReference type="ARBA" id="ARBA00009695"/>
    </source>
</evidence>
<protein>
    <recommendedName>
        <fullName evidence="3 5">Regulatory protein RecX</fullName>
    </recommendedName>
</protein>
<feature type="domain" description="RecX second three-helical" evidence="7">
    <location>
        <begin position="93"/>
        <end position="133"/>
    </location>
</feature>
<sequence>MITECSEQTENKVVDDVSTDDAATERVVTERVVAEEALNPADVRYAAMDLLARREHLQRELETKLFKRFGDLPDAREVIAGEVARLTAENLQSDERYCEAYVTQRSARGYGPERIEAELSQKGADENLIDSALQLCEVDWRELAQQVRLKKFGPALPEDWPAKSKQLRFLQYRGFSADQLSSLYTDFD</sequence>
<dbReference type="Gene3D" id="1.10.10.10">
    <property type="entry name" value="Winged helix-like DNA-binding domain superfamily/Winged helix DNA-binding domain"/>
    <property type="match status" value="3"/>
</dbReference>
<dbReference type="RefSeq" id="WP_279246153.1">
    <property type="nucleotide sequence ID" value="NZ_SHNN01000003.1"/>
</dbReference>
<dbReference type="InterPro" id="IPR053925">
    <property type="entry name" value="RecX_HTH_3rd"/>
</dbReference>
<comment type="caution">
    <text evidence="9">The sequence shown here is derived from an EMBL/GenBank/DDBJ whole genome shotgun (WGS) entry which is preliminary data.</text>
</comment>
<dbReference type="InterPro" id="IPR036388">
    <property type="entry name" value="WH-like_DNA-bd_sf"/>
</dbReference>
<keyword evidence="10" id="KW-1185">Reference proteome</keyword>
<comment type="similarity">
    <text evidence="2 5">Belongs to the RecX family.</text>
</comment>
<evidence type="ECO:0000256" key="3">
    <source>
        <dbReference type="ARBA" id="ARBA00018111"/>
    </source>
</evidence>
<keyword evidence="4 5" id="KW-0963">Cytoplasm</keyword>
<dbReference type="Proteomes" id="UP001143362">
    <property type="component" value="Unassembled WGS sequence"/>
</dbReference>
<reference evidence="9" key="1">
    <citation type="submission" date="2019-02" db="EMBL/GenBank/DDBJ databases">
        <authorList>
            <person name="Li S.-H."/>
        </authorList>
    </citation>
    <scope>NUCLEOTIDE SEQUENCE</scope>
    <source>
        <strain evidence="9">IMCC14734</strain>
    </source>
</reference>
<accession>A0ABT3TIH8</accession>
<dbReference type="HAMAP" id="MF_01114">
    <property type="entry name" value="RecX"/>
    <property type="match status" value="1"/>
</dbReference>
<feature type="region of interest" description="Disordered" evidence="6">
    <location>
        <begin position="1"/>
        <end position="21"/>
    </location>
</feature>
<evidence type="ECO:0000259" key="8">
    <source>
        <dbReference type="Pfam" id="PF21981"/>
    </source>
</evidence>
<name>A0ABT3TIH8_9GAMM</name>
<evidence type="ECO:0000256" key="6">
    <source>
        <dbReference type="SAM" id="MobiDB-lite"/>
    </source>
</evidence>
<proteinExistence type="inferred from homology"/>
<evidence type="ECO:0000256" key="4">
    <source>
        <dbReference type="ARBA" id="ARBA00022490"/>
    </source>
</evidence>
<evidence type="ECO:0000256" key="5">
    <source>
        <dbReference type="HAMAP-Rule" id="MF_01114"/>
    </source>
</evidence>
<evidence type="ECO:0000259" key="7">
    <source>
        <dbReference type="Pfam" id="PF02631"/>
    </source>
</evidence>